<dbReference type="GO" id="GO:0005813">
    <property type="term" value="C:centrosome"/>
    <property type="evidence" value="ECO:0007669"/>
    <property type="project" value="UniProtKB-SubCell"/>
</dbReference>
<name>A0A6P7L9X0_BETSP</name>
<feature type="compositionally biased region" description="Pro residues" evidence="4">
    <location>
        <begin position="434"/>
        <end position="443"/>
    </location>
</feature>
<feature type="domain" description="ALMS motif" evidence="5">
    <location>
        <begin position="594"/>
        <end position="711"/>
    </location>
</feature>
<protein>
    <submittedName>
        <fullName evidence="7 8">(E2-independent) E3 ubiquitin-conjugating enzyme FATS</fullName>
    </submittedName>
</protein>
<dbReference type="CTD" id="105356574"/>
<evidence type="ECO:0000313" key="10">
    <source>
        <dbReference type="RefSeq" id="XP_028991395.1"/>
    </source>
</evidence>
<feature type="compositionally biased region" description="Low complexity" evidence="4">
    <location>
        <begin position="286"/>
        <end position="298"/>
    </location>
</feature>
<keyword evidence="6" id="KW-1185">Reference proteome</keyword>
<dbReference type="InterPro" id="IPR029299">
    <property type="entry name" value="ALMS_motif"/>
</dbReference>
<gene>
    <name evidence="7 8 9 10" type="primary">c19h10orf90</name>
</gene>
<evidence type="ECO:0000313" key="8">
    <source>
        <dbReference type="RefSeq" id="XP_028991392.1"/>
    </source>
</evidence>
<keyword evidence="2" id="KW-0963">Cytoplasm</keyword>
<feature type="compositionally biased region" description="Polar residues" evidence="4">
    <location>
        <begin position="542"/>
        <end position="561"/>
    </location>
</feature>
<evidence type="ECO:0000256" key="3">
    <source>
        <dbReference type="ARBA" id="ARBA00023212"/>
    </source>
</evidence>
<feature type="compositionally biased region" description="Basic and acidic residues" evidence="4">
    <location>
        <begin position="21"/>
        <end position="39"/>
    </location>
</feature>
<dbReference type="GeneID" id="114846520"/>
<dbReference type="RefSeq" id="XP_028991394.1">
    <property type="nucleotide sequence ID" value="XM_029135561.3"/>
</dbReference>
<dbReference type="GO" id="GO:0005814">
    <property type="term" value="C:centriole"/>
    <property type="evidence" value="ECO:0007669"/>
    <property type="project" value="TreeGrafter"/>
</dbReference>
<feature type="compositionally biased region" description="Low complexity" evidence="4">
    <location>
        <begin position="237"/>
        <end position="246"/>
    </location>
</feature>
<dbReference type="GO" id="GO:0046599">
    <property type="term" value="P:regulation of centriole replication"/>
    <property type="evidence" value="ECO:0007669"/>
    <property type="project" value="TreeGrafter"/>
</dbReference>
<sequence>MALRRGAPEDARLPRAPRPRSAVDGRQLDAWLEHPRGLRGDPPAGPGPRAAWPPGTPPLGGRSSSCGSCTQCGSLESLHSGLLAPPEARGSWERARLVQAARKQQPQISGLSQVRTGWLPVQSRVTVVSDPSVGQVKVKQPITPVFQRSRAPPTAEDGDAERRRAGRGSSGAGTPPDPEQRPENRWSPATEGDRPVSWQVLRRGWNSSRGPVSPGGPPATEPPDRKTAGGPEPLRQAAAAPPWSRRAPPPGPSAADALQSQTAFNGRSGVLPVRATAPLCTTNTQTSSAAFSSLTVSSRKVGRSASLPGDADPPGPRVTVRRGAAIAEVEEQRVTRGAARAAADAVVLRRKATVIKVSERGQRCRHSYTEGVSADSGTWSGPQLNAGPQGQLESTQRQQAPPRAPPRAPPAQPGPGGTVQRSTLRIVLSHPSPSAAPPPPEAPPEAVGRRSVRPLSWYGAGAGHAAPPPGARKCSLDLPPEPSVSGLTSSGAGRPVGDNTEAPGSRAPPCLTLIEAPDPRSRQTPEEVLALNAAAIIANIKLQRQLSKKTTQPETERTSPQGEAVTDERKSPDGGLSRPPAGLLDLGPEGSPAPVSLQEALQRSRPDFVARSQCRVRELERRSRERRESGPRTGAVEQRWTRRGRAAALKENALNPSDGAGNGGEMQLGSKRLLEEVTGKKEDEQKSEPLLSNRQKVALFRKKLLDHLLQRSNS</sequence>
<proteinExistence type="predicted"/>
<feature type="region of interest" description="Disordered" evidence="4">
    <location>
        <begin position="359"/>
        <end position="527"/>
    </location>
</feature>
<evidence type="ECO:0000313" key="6">
    <source>
        <dbReference type="Proteomes" id="UP000515150"/>
    </source>
</evidence>
<dbReference type="AlphaFoldDB" id="A0A6P7L9X0"/>
<evidence type="ECO:0000256" key="1">
    <source>
        <dbReference type="ARBA" id="ARBA00004300"/>
    </source>
</evidence>
<dbReference type="Pfam" id="PF15309">
    <property type="entry name" value="ALMS_motif"/>
    <property type="match status" value="1"/>
</dbReference>
<keyword evidence="3" id="KW-0206">Cytoskeleton</keyword>
<dbReference type="KEGG" id="bspl:114846520"/>
<feature type="region of interest" description="Disordered" evidence="4">
    <location>
        <begin position="282"/>
        <end position="318"/>
    </location>
</feature>
<dbReference type="PANTHER" id="PTHR21553">
    <property type="entry name" value="ALMS1-RELATED"/>
    <property type="match status" value="1"/>
</dbReference>
<feature type="region of interest" description="Disordered" evidence="4">
    <location>
        <begin position="541"/>
        <end position="693"/>
    </location>
</feature>
<feature type="compositionally biased region" description="Basic and acidic residues" evidence="4">
    <location>
        <begin position="672"/>
        <end position="687"/>
    </location>
</feature>
<organism evidence="6 7">
    <name type="scientific">Betta splendens</name>
    <name type="common">Siamese fighting fish</name>
    <dbReference type="NCBI Taxonomy" id="158456"/>
    <lineage>
        <taxon>Eukaryota</taxon>
        <taxon>Metazoa</taxon>
        <taxon>Chordata</taxon>
        <taxon>Craniata</taxon>
        <taxon>Vertebrata</taxon>
        <taxon>Euteleostomi</taxon>
        <taxon>Actinopterygii</taxon>
        <taxon>Neopterygii</taxon>
        <taxon>Teleostei</taxon>
        <taxon>Neoteleostei</taxon>
        <taxon>Acanthomorphata</taxon>
        <taxon>Anabantaria</taxon>
        <taxon>Anabantiformes</taxon>
        <taxon>Anabantoidei</taxon>
        <taxon>Osphronemidae</taxon>
        <taxon>Betta</taxon>
    </lineage>
</organism>
<dbReference type="Proteomes" id="UP000515150">
    <property type="component" value="Chromosome 19"/>
</dbReference>
<dbReference type="PANTHER" id="PTHR21553:SF26">
    <property type="entry name" value="ALMS MOTIF DOMAIN-CONTAINING PROTEIN"/>
    <property type="match status" value="1"/>
</dbReference>
<reference evidence="7 8" key="1">
    <citation type="submission" date="2025-04" db="UniProtKB">
        <authorList>
            <consortium name="RefSeq"/>
        </authorList>
    </citation>
    <scope>IDENTIFICATION</scope>
</reference>
<evidence type="ECO:0000259" key="5">
    <source>
        <dbReference type="Pfam" id="PF15309"/>
    </source>
</evidence>
<feature type="compositionally biased region" description="Basic and acidic residues" evidence="4">
    <location>
        <begin position="615"/>
        <end position="630"/>
    </location>
</feature>
<feature type="compositionally biased region" description="Basic and acidic residues" evidence="4">
    <location>
        <begin position="1"/>
        <end position="13"/>
    </location>
</feature>
<evidence type="ECO:0000256" key="2">
    <source>
        <dbReference type="ARBA" id="ARBA00022490"/>
    </source>
</evidence>
<feature type="region of interest" description="Disordered" evidence="4">
    <location>
        <begin position="1"/>
        <end position="68"/>
    </location>
</feature>
<dbReference type="GO" id="GO:0005829">
    <property type="term" value="C:cytosol"/>
    <property type="evidence" value="ECO:0007669"/>
    <property type="project" value="TreeGrafter"/>
</dbReference>
<evidence type="ECO:0000313" key="9">
    <source>
        <dbReference type="RefSeq" id="XP_028991394.1"/>
    </source>
</evidence>
<dbReference type="RefSeq" id="XP_028991392.1">
    <property type="nucleotide sequence ID" value="XM_029135559.3"/>
</dbReference>
<dbReference type="RefSeq" id="XP_028991391.1">
    <property type="nucleotide sequence ID" value="XM_029135558.3"/>
</dbReference>
<accession>A0A6P7L9X0</accession>
<feature type="region of interest" description="Disordered" evidence="4">
    <location>
        <begin position="139"/>
        <end position="265"/>
    </location>
</feature>
<dbReference type="RefSeq" id="XP_028991395.1">
    <property type="nucleotide sequence ID" value="XM_029135562.3"/>
</dbReference>
<evidence type="ECO:0000313" key="7">
    <source>
        <dbReference type="RefSeq" id="XP_028991391.1"/>
    </source>
</evidence>
<feature type="compositionally biased region" description="Polar residues" evidence="4">
    <location>
        <begin position="375"/>
        <end position="395"/>
    </location>
</feature>
<comment type="subcellular location">
    <subcellularLocation>
        <location evidence="1">Cytoplasm</location>
        <location evidence="1">Cytoskeleton</location>
        <location evidence="1">Microtubule organizing center</location>
        <location evidence="1">Centrosome</location>
    </subcellularLocation>
</comment>
<evidence type="ECO:0000256" key="4">
    <source>
        <dbReference type="SAM" id="MobiDB-lite"/>
    </source>
</evidence>
<dbReference type="OrthoDB" id="8899035at2759"/>
<feature type="compositionally biased region" description="Pro residues" evidence="4">
    <location>
        <begin position="402"/>
        <end position="413"/>
    </location>
</feature>